<dbReference type="OrthoDB" id="1862401at2759"/>
<dbReference type="AlphaFoldDB" id="A0A6A6ATM1"/>
<dbReference type="EMBL" id="ML977497">
    <property type="protein sequence ID" value="KAF2134538.1"/>
    <property type="molecule type" value="Genomic_DNA"/>
</dbReference>
<protein>
    <submittedName>
        <fullName evidence="2">Uncharacterized protein</fullName>
    </submittedName>
</protein>
<keyword evidence="3" id="KW-1185">Reference proteome</keyword>
<dbReference type="PANTHER" id="PTHR31896:SF64">
    <property type="entry name" value="TRICHOTHECENE 3-O-ACETYLTRANSFERASE"/>
    <property type="match status" value="1"/>
</dbReference>
<reference evidence="2" key="1">
    <citation type="journal article" date="2020" name="Stud. Mycol.">
        <title>101 Dothideomycetes genomes: a test case for predicting lifestyles and emergence of pathogens.</title>
        <authorList>
            <person name="Haridas S."/>
            <person name="Albert R."/>
            <person name="Binder M."/>
            <person name="Bloem J."/>
            <person name="Labutti K."/>
            <person name="Salamov A."/>
            <person name="Andreopoulos B."/>
            <person name="Baker S."/>
            <person name="Barry K."/>
            <person name="Bills G."/>
            <person name="Bluhm B."/>
            <person name="Cannon C."/>
            <person name="Castanera R."/>
            <person name="Culley D."/>
            <person name="Daum C."/>
            <person name="Ezra D."/>
            <person name="Gonzalez J."/>
            <person name="Henrissat B."/>
            <person name="Kuo A."/>
            <person name="Liang C."/>
            <person name="Lipzen A."/>
            <person name="Lutzoni F."/>
            <person name="Magnuson J."/>
            <person name="Mondo S."/>
            <person name="Nolan M."/>
            <person name="Ohm R."/>
            <person name="Pangilinan J."/>
            <person name="Park H.-J."/>
            <person name="Ramirez L."/>
            <person name="Alfaro M."/>
            <person name="Sun H."/>
            <person name="Tritt A."/>
            <person name="Yoshinaga Y."/>
            <person name="Zwiers L.-H."/>
            <person name="Turgeon B."/>
            <person name="Goodwin S."/>
            <person name="Spatafora J."/>
            <person name="Crous P."/>
            <person name="Grigoriev I."/>
        </authorList>
    </citation>
    <scope>NUCLEOTIDE SEQUENCE</scope>
    <source>
        <strain evidence="2">CBS 119687</strain>
    </source>
</reference>
<dbReference type="Gene3D" id="3.30.559.10">
    <property type="entry name" value="Chloramphenicol acetyltransferase-like domain"/>
    <property type="match status" value="2"/>
</dbReference>
<keyword evidence="1" id="KW-0808">Transferase</keyword>
<dbReference type="GeneID" id="54407530"/>
<dbReference type="Proteomes" id="UP000799771">
    <property type="component" value="Unassembled WGS sequence"/>
</dbReference>
<dbReference type="PANTHER" id="PTHR31896">
    <property type="entry name" value="FAMILY REGULATORY PROTEIN, PUTATIVE (AFU_ORTHOLOGUE AFUA_3G14730)-RELATED"/>
    <property type="match status" value="1"/>
</dbReference>
<dbReference type="RefSeq" id="XP_033528925.1">
    <property type="nucleotide sequence ID" value="XM_033667098.1"/>
</dbReference>
<evidence type="ECO:0000313" key="3">
    <source>
        <dbReference type="Proteomes" id="UP000799771"/>
    </source>
</evidence>
<dbReference type="InterPro" id="IPR051283">
    <property type="entry name" value="Sec_Metabolite_Acyltrans"/>
</dbReference>
<sequence>MGEAVVIRWLFNACRGEDFTDEEIKLGNTERRDLVPLIGEEAWKPGPELENQILPLQPPPDQASTLPTPHKCSWSYFALSAASMELLKRLTITSLTQDFIGYISTDDALSAFIFQCILRARQQRLPQDRIVSFARAVDARRYLDIHSEYHVILQNMTYISYPLSALLATPLGHIAAAMRYDVDPKTSDIAFRTRSLLTFMSRSPDNTSKISFTAIMRTDADIMLSSWAKVPAYEWDFGLGLGMPEAVRRPGFAPVESLMYVMPKGNDGVVAVAMCLREEDLQELRGDVEWNKHTICVG</sequence>
<dbReference type="Pfam" id="PF02458">
    <property type="entry name" value="Transferase"/>
    <property type="match status" value="1"/>
</dbReference>
<proteinExistence type="predicted"/>
<evidence type="ECO:0000313" key="2">
    <source>
        <dbReference type="EMBL" id="KAF2134538.1"/>
    </source>
</evidence>
<gene>
    <name evidence="2" type="ORF">P153DRAFT_362299</name>
</gene>
<dbReference type="GO" id="GO:0016740">
    <property type="term" value="F:transferase activity"/>
    <property type="evidence" value="ECO:0007669"/>
    <property type="project" value="UniProtKB-KW"/>
</dbReference>
<name>A0A6A6ATM1_9PLEO</name>
<accession>A0A6A6ATM1</accession>
<evidence type="ECO:0000256" key="1">
    <source>
        <dbReference type="ARBA" id="ARBA00022679"/>
    </source>
</evidence>
<organism evidence="2 3">
    <name type="scientific">Dothidotthia symphoricarpi CBS 119687</name>
    <dbReference type="NCBI Taxonomy" id="1392245"/>
    <lineage>
        <taxon>Eukaryota</taxon>
        <taxon>Fungi</taxon>
        <taxon>Dikarya</taxon>
        <taxon>Ascomycota</taxon>
        <taxon>Pezizomycotina</taxon>
        <taxon>Dothideomycetes</taxon>
        <taxon>Pleosporomycetidae</taxon>
        <taxon>Pleosporales</taxon>
        <taxon>Dothidotthiaceae</taxon>
        <taxon>Dothidotthia</taxon>
    </lineage>
</organism>
<dbReference type="InterPro" id="IPR023213">
    <property type="entry name" value="CAT-like_dom_sf"/>
</dbReference>